<comment type="caution">
    <text evidence="1">The sequence shown here is derived from an EMBL/GenBank/DDBJ whole genome shotgun (WGS) entry which is preliminary data.</text>
</comment>
<name>A0A7J6VB03_THATH</name>
<organism evidence="1 2">
    <name type="scientific">Thalictrum thalictroides</name>
    <name type="common">Rue-anemone</name>
    <name type="synonym">Anemone thalictroides</name>
    <dbReference type="NCBI Taxonomy" id="46969"/>
    <lineage>
        <taxon>Eukaryota</taxon>
        <taxon>Viridiplantae</taxon>
        <taxon>Streptophyta</taxon>
        <taxon>Embryophyta</taxon>
        <taxon>Tracheophyta</taxon>
        <taxon>Spermatophyta</taxon>
        <taxon>Magnoliopsida</taxon>
        <taxon>Ranunculales</taxon>
        <taxon>Ranunculaceae</taxon>
        <taxon>Thalictroideae</taxon>
        <taxon>Thalictrum</taxon>
    </lineage>
</organism>
<proteinExistence type="predicted"/>
<dbReference type="EMBL" id="JABWDY010036251">
    <property type="protein sequence ID" value="KAF5181390.1"/>
    <property type="molecule type" value="Genomic_DNA"/>
</dbReference>
<dbReference type="AlphaFoldDB" id="A0A7J6VB03"/>
<keyword evidence="2" id="KW-1185">Reference proteome</keyword>
<protein>
    <submittedName>
        <fullName evidence="1">Uncharacterized protein</fullName>
    </submittedName>
</protein>
<sequence>MSKYHFQIFFPRYVLPDPYDHPYSTCGEGNFWFSKPPKFYASVSILLKSRSKCLNIISKSSFPGMFYRIHMIIHILPVGKAIFGFPNHQNFMLLFRFFLSLDRNV</sequence>
<gene>
    <name evidence="1" type="ORF">FRX31_029026</name>
</gene>
<reference evidence="1 2" key="1">
    <citation type="submission" date="2020-06" db="EMBL/GenBank/DDBJ databases">
        <title>Transcriptomic and genomic resources for Thalictrum thalictroides and T. hernandezii: Facilitating candidate gene discovery in an emerging model plant lineage.</title>
        <authorList>
            <person name="Arias T."/>
            <person name="Riano-Pachon D.M."/>
            <person name="Di Stilio V.S."/>
        </authorList>
    </citation>
    <scope>NUCLEOTIDE SEQUENCE [LARGE SCALE GENOMIC DNA]</scope>
    <source>
        <strain evidence="2">cv. WT478/WT964</strain>
        <tissue evidence="1">Leaves</tissue>
    </source>
</reference>
<accession>A0A7J6VB03</accession>
<dbReference type="Proteomes" id="UP000554482">
    <property type="component" value="Unassembled WGS sequence"/>
</dbReference>
<evidence type="ECO:0000313" key="1">
    <source>
        <dbReference type="EMBL" id="KAF5181390.1"/>
    </source>
</evidence>
<evidence type="ECO:0000313" key="2">
    <source>
        <dbReference type="Proteomes" id="UP000554482"/>
    </source>
</evidence>